<name>A0AAV4QZE3_9ARAC</name>
<accession>A0AAV4QZE3</accession>
<organism evidence="1 2">
    <name type="scientific">Caerostris darwini</name>
    <dbReference type="NCBI Taxonomy" id="1538125"/>
    <lineage>
        <taxon>Eukaryota</taxon>
        <taxon>Metazoa</taxon>
        <taxon>Ecdysozoa</taxon>
        <taxon>Arthropoda</taxon>
        <taxon>Chelicerata</taxon>
        <taxon>Arachnida</taxon>
        <taxon>Araneae</taxon>
        <taxon>Araneomorphae</taxon>
        <taxon>Entelegynae</taxon>
        <taxon>Araneoidea</taxon>
        <taxon>Araneidae</taxon>
        <taxon>Caerostris</taxon>
    </lineage>
</organism>
<dbReference type="Proteomes" id="UP001054837">
    <property type="component" value="Unassembled WGS sequence"/>
</dbReference>
<dbReference type="AlphaFoldDB" id="A0AAV4QZE3"/>
<comment type="caution">
    <text evidence="1">The sequence shown here is derived from an EMBL/GenBank/DDBJ whole genome shotgun (WGS) entry which is preliminary data.</text>
</comment>
<keyword evidence="2" id="KW-1185">Reference proteome</keyword>
<evidence type="ECO:0000313" key="1">
    <source>
        <dbReference type="EMBL" id="GIY13113.1"/>
    </source>
</evidence>
<proteinExistence type="predicted"/>
<sequence>MLLTNRSVGSFLIRFRFLSTFSLSPLTFFFFLSLSLARVSLCRVKWRFCLCCENVNTEAIRDELEICCKVGVIFFLVYACCCWCPCCCRCFSPCLAVLDPCLYLMDLKFLPK</sequence>
<gene>
    <name evidence="1" type="ORF">CDAR_420731</name>
</gene>
<dbReference type="EMBL" id="BPLQ01005177">
    <property type="protein sequence ID" value="GIY13113.1"/>
    <property type="molecule type" value="Genomic_DNA"/>
</dbReference>
<reference evidence="1 2" key="1">
    <citation type="submission" date="2021-06" db="EMBL/GenBank/DDBJ databases">
        <title>Caerostris darwini draft genome.</title>
        <authorList>
            <person name="Kono N."/>
            <person name="Arakawa K."/>
        </authorList>
    </citation>
    <scope>NUCLEOTIDE SEQUENCE [LARGE SCALE GENOMIC DNA]</scope>
</reference>
<protein>
    <submittedName>
        <fullName evidence="1">Uncharacterized protein</fullName>
    </submittedName>
</protein>
<evidence type="ECO:0000313" key="2">
    <source>
        <dbReference type="Proteomes" id="UP001054837"/>
    </source>
</evidence>